<protein>
    <recommendedName>
        <fullName evidence="2">Type 4 fimbrial biogenesis protein PilX N-terminal domain-containing protein</fullName>
    </recommendedName>
</protein>
<dbReference type="EMBL" id="MHUB01000013">
    <property type="protein sequence ID" value="OHA70955.1"/>
    <property type="molecule type" value="Genomic_DNA"/>
</dbReference>
<gene>
    <name evidence="3" type="ORF">A3D64_01960</name>
</gene>
<organism evidence="3 4">
    <name type="scientific">Candidatus Wildermuthbacteria bacterium RIFCSPHIGHO2_02_FULL_49_9</name>
    <dbReference type="NCBI Taxonomy" id="1802456"/>
    <lineage>
        <taxon>Bacteria</taxon>
        <taxon>Candidatus Wildermuthiibacteriota</taxon>
    </lineage>
</organism>
<dbReference type="Proteomes" id="UP000178613">
    <property type="component" value="Unassembled WGS sequence"/>
</dbReference>
<reference evidence="3 4" key="1">
    <citation type="journal article" date="2016" name="Nat. Commun.">
        <title>Thousands of microbial genomes shed light on interconnected biogeochemical processes in an aquifer system.</title>
        <authorList>
            <person name="Anantharaman K."/>
            <person name="Brown C.T."/>
            <person name="Hug L.A."/>
            <person name="Sharon I."/>
            <person name="Castelle C.J."/>
            <person name="Probst A.J."/>
            <person name="Thomas B.C."/>
            <person name="Singh A."/>
            <person name="Wilkins M.J."/>
            <person name="Karaoz U."/>
            <person name="Brodie E.L."/>
            <person name="Williams K.H."/>
            <person name="Hubbard S.S."/>
            <person name="Banfield J.F."/>
        </authorList>
    </citation>
    <scope>NUCLEOTIDE SEQUENCE [LARGE SCALE GENOMIC DNA]</scope>
</reference>
<keyword evidence="1" id="KW-1133">Transmembrane helix</keyword>
<feature type="non-terminal residue" evidence="3">
    <location>
        <position position="252"/>
    </location>
</feature>
<evidence type="ECO:0000259" key="2">
    <source>
        <dbReference type="Pfam" id="PF14341"/>
    </source>
</evidence>
<evidence type="ECO:0000313" key="3">
    <source>
        <dbReference type="EMBL" id="OHA70955.1"/>
    </source>
</evidence>
<dbReference type="AlphaFoldDB" id="A0A1G2RDM2"/>
<feature type="domain" description="Type 4 fimbrial biogenesis protein PilX N-terminal" evidence="2">
    <location>
        <begin position="6"/>
        <end position="57"/>
    </location>
</feature>
<dbReference type="InterPro" id="IPR025746">
    <property type="entry name" value="PilX_N_dom"/>
</dbReference>
<keyword evidence="1" id="KW-0472">Membrane</keyword>
<name>A0A1G2RDM2_9BACT</name>
<feature type="transmembrane region" description="Helical" evidence="1">
    <location>
        <begin position="7"/>
        <end position="32"/>
    </location>
</feature>
<dbReference type="Pfam" id="PF14341">
    <property type="entry name" value="PilX_N"/>
    <property type="match status" value="1"/>
</dbReference>
<evidence type="ECO:0000313" key="4">
    <source>
        <dbReference type="Proteomes" id="UP000178613"/>
    </source>
</evidence>
<keyword evidence="1" id="KW-0812">Transmembrane</keyword>
<comment type="caution">
    <text evidence="3">The sequence shown here is derived from an EMBL/GenBank/DDBJ whole genome shotgun (WGS) entry which is preliminary data.</text>
</comment>
<sequence length="252" mass="26117">MRNRQQGFVALYLALLVLFVLSGIGVSAFLLISSQQRIIQNTQASLRAYYGAEAGVEDALLRIGQEMSWSIPYFLQAGAAFVDVSISPMIGGVRTITAQGDVSGRIRKAQAVYGFSSEDVSFHFGAHVGNPSIACPPACGGLEMQHNDAKVIGNVFSNANIFGLSPATITDSVVIAGAGNTLQDISVNGNAETYNCAGATIGGQLVYNSSGSNTCVAGEVGSTPDVTTPIDFPITSAMIGDWKTVAEGGGIV</sequence>
<accession>A0A1G2RDM2</accession>
<proteinExistence type="predicted"/>
<evidence type="ECO:0000256" key="1">
    <source>
        <dbReference type="SAM" id="Phobius"/>
    </source>
</evidence>